<evidence type="ECO:0008006" key="4">
    <source>
        <dbReference type="Google" id="ProtNLM"/>
    </source>
</evidence>
<dbReference type="RefSeq" id="WP_169664407.1">
    <property type="nucleotide sequence ID" value="NZ_CP076132.1"/>
</dbReference>
<dbReference type="Proteomes" id="UP000678679">
    <property type="component" value="Chromosome 1"/>
</dbReference>
<accession>A0AAX1N615</accession>
<dbReference type="AlphaFoldDB" id="A0AAX1N615"/>
<dbReference type="EMBL" id="CP076132">
    <property type="protein sequence ID" value="QWG02941.1"/>
    <property type="molecule type" value="Genomic_DNA"/>
</dbReference>
<evidence type="ECO:0000313" key="3">
    <source>
        <dbReference type="Proteomes" id="UP000678679"/>
    </source>
</evidence>
<keyword evidence="3" id="KW-1185">Reference proteome</keyword>
<gene>
    <name evidence="2" type="ORF">KMW28_05010</name>
</gene>
<sequence>MEKEQTEEDLRMAREFDSLRHDFWRLSQRSDKIKKTAMFNSLLNKVFLILYKSYALVFGASSSGLFYFLKENKDEDSSIINLLNNNLGLLSLLGLLVGVFELMDKYLKFEKTTNYWSEIVPDFQKLKEETLDIYDKINLRMISDDLSNDKESYKKLKSKYDKLINDKKISTGIVGFVAEIISDIQYKNHTNNHSK</sequence>
<name>A0AAX1N615_9BACT</name>
<proteinExistence type="predicted"/>
<dbReference type="KEGG" id="fya:KMW28_05010"/>
<protein>
    <recommendedName>
        <fullName evidence="4">SMODS and SLOG-associating 2TM effector domain-containing protein</fullName>
    </recommendedName>
</protein>
<evidence type="ECO:0000256" key="1">
    <source>
        <dbReference type="SAM" id="Phobius"/>
    </source>
</evidence>
<keyword evidence="1" id="KW-0472">Membrane</keyword>
<reference evidence="2 3" key="1">
    <citation type="submission" date="2021-05" db="EMBL/GenBank/DDBJ databases">
        <title>Comparative genomic studies on the polysaccharide-degrading batcterial strains of the Flammeovirga genus.</title>
        <authorList>
            <person name="Zewei F."/>
            <person name="Zheng Z."/>
            <person name="Yu L."/>
            <person name="Ruyue G."/>
            <person name="Yanhong M."/>
            <person name="Yuanyuan C."/>
            <person name="Jingyan G."/>
            <person name="Wenjun H."/>
        </authorList>
    </citation>
    <scope>NUCLEOTIDE SEQUENCE [LARGE SCALE GENOMIC DNA]</scope>
    <source>
        <strain evidence="2 3">NBRC:100898</strain>
    </source>
</reference>
<keyword evidence="1" id="KW-1133">Transmembrane helix</keyword>
<feature type="transmembrane region" description="Helical" evidence="1">
    <location>
        <begin position="42"/>
        <end position="67"/>
    </location>
</feature>
<organism evidence="2 3">
    <name type="scientific">Flammeovirga yaeyamensis</name>
    <dbReference type="NCBI Taxonomy" id="367791"/>
    <lineage>
        <taxon>Bacteria</taxon>
        <taxon>Pseudomonadati</taxon>
        <taxon>Bacteroidota</taxon>
        <taxon>Cytophagia</taxon>
        <taxon>Cytophagales</taxon>
        <taxon>Flammeovirgaceae</taxon>
        <taxon>Flammeovirga</taxon>
    </lineage>
</organism>
<feature type="transmembrane region" description="Helical" evidence="1">
    <location>
        <begin position="87"/>
        <end position="103"/>
    </location>
</feature>
<evidence type="ECO:0000313" key="2">
    <source>
        <dbReference type="EMBL" id="QWG02941.1"/>
    </source>
</evidence>
<keyword evidence="1" id="KW-0812">Transmembrane</keyword>